<keyword evidence="2" id="KW-1185">Reference proteome</keyword>
<protein>
    <recommendedName>
        <fullName evidence="3">DUF5107 domain-containing protein</fullName>
    </recommendedName>
</protein>
<gene>
    <name evidence="1" type="ORF">ACFO6W_14905</name>
</gene>
<dbReference type="EMBL" id="JBHSGN010000087">
    <property type="protein sequence ID" value="MFC4674990.1"/>
    <property type="molecule type" value="Genomic_DNA"/>
</dbReference>
<evidence type="ECO:0000313" key="2">
    <source>
        <dbReference type="Proteomes" id="UP001596023"/>
    </source>
</evidence>
<accession>A0ABV9KY64</accession>
<sequence>MKNIISIALFCLFTLLSKAQHEKLKFENLVTPDTSKVWIQPTQGKPAMAIWGHTKGISVAIPQLDIMPRGLIRIFTPYLNHERHIVTNFIAMEPVPAGQEQRGLSELEMSSWDPGIRGKRFWSSDNADQTSNSNEIFPVRGIIENKNGIETLSVYIFSEPFDNGAKVYVRLRFFENRPYEFELTSYTYENSTELNNFILTATMGNKARLRTLYLDSYEKNSADIWPYYTNDAFTPHAFFSLKDMIQDPKGFAYFIAAPNEKDPSTAVYAEGTHQHWKYTGNVATQYWISTNPSKETQGIVNGRYTYWASKSPIPGGISFENFEMKELFKNGNRYIFGITPESPEDFINRIKKEK</sequence>
<dbReference type="Proteomes" id="UP001596023">
    <property type="component" value="Unassembled WGS sequence"/>
</dbReference>
<evidence type="ECO:0008006" key="3">
    <source>
        <dbReference type="Google" id="ProtNLM"/>
    </source>
</evidence>
<evidence type="ECO:0000313" key="1">
    <source>
        <dbReference type="EMBL" id="MFC4674990.1"/>
    </source>
</evidence>
<organism evidence="1 2">
    <name type="scientific">Dysgonomonas termitidis</name>
    <dbReference type="NCBI Taxonomy" id="1516126"/>
    <lineage>
        <taxon>Bacteria</taxon>
        <taxon>Pseudomonadati</taxon>
        <taxon>Bacteroidota</taxon>
        <taxon>Bacteroidia</taxon>
        <taxon>Bacteroidales</taxon>
        <taxon>Dysgonomonadaceae</taxon>
        <taxon>Dysgonomonas</taxon>
    </lineage>
</organism>
<dbReference type="RefSeq" id="WP_379997783.1">
    <property type="nucleotide sequence ID" value="NZ_JBHSGN010000087.1"/>
</dbReference>
<comment type="caution">
    <text evidence="1">The sequence shown here is derived from an EMBL/GenBank/DDBJ whole genome shotgun (WGS) entry which is preliminary data.</text>
</comment>
<name>A0ABV9KY64_9BACT</name>
<reference evidence="2" key="1">
    <citation type="journal article" date="2019" name="Int. J. Syst. Evol. Microbiol.">
        <title>The Global Catalogue of Microorganisms (GCM) 10K type strain sequencing project: providing services to taxonomists for standard genome sequencing and annotation.</title>
        <authorList>
            <consortium name="The Broad Institute Genomics Platform"/>
            <consortium name="The Broad Institute Genome Sequencing Center for Infectious Disease"/>
            <person name="Wu L."/>
            <person name="Ma J."/>
        </authorList>
    </citation>
    <scope>NUCLEOTIDE SEQUENCE [LARGE SCALE GENOMIC DNA]</scope>
    <source>
        <strain evidence="2">CCUG 66188</strain>
    </source>
</reference>
<proteinExistence type="predicted"/>